<proteinExistence type="predicted"/>
<evidence type="ECO:0000313" key="3">
    <source>
        <dbReference type="Proteomes" id="UP000494106"/>
    </source>
</evidence>
<feature type="signal peptide" evidence="1">
    <location>
        <begin position="1"/>
        <end position="23"/>
    </location>
</feature>
<dbReference type="AlphaFoldDB" id="A0A8S1BSG1"/>
<feature type="chain" id="PRO_5035725277" evidence="1">
    <location>
        <begin position="24"/>
        <end position="75"/>
    </location>
</feature>
<reference evidence="2 3" key="1">
    <citation type="submission" date="2020-04" db="EMBL/GenBank/DDBJ databases">
        <authorList>
            <person name="Wallbank WR R."/>
            <person name="Pardo Diaz C."/>
            <person name="Kozak K."/>
            <person name="Martin S."/>
            <person name="Jiggins C."/>
            <person name="Moest M."/>
            <person name="Warren A I."/>
            <person name="Byers J.R.P. K."/>
            <person name="Montejo-Kovacevich G."/>
            <person name="Yen C E."/>
        </authorList>
    </citation>
    <scope>NUCLEOTIDE SEQUENCE [LARGE SCALE GENOMIC DNA]</scope>
</reference>
<keyword evidence="1" id="KW-0732">Signal</keyword>
<comment type="caution">
    <text evidence="2">The sequence shown here is derived from an EMBL/GenBank/DDBJ whole genome shotgun (WGS) entry which is preliminary data.</text>
</comment>
<sequence>MFFERILLSVFYLGIEAFSLALAEEVEIRDVGADKGTNVTIPCGDLATLTAPNVQWVHRGNKTHHEVLVSPSFNY</sequence>
<dbReference type="EMBL" id="CADEBC010000858">
    <property type="protein sequence ID" value="CAB3261789.1"/>
    <property type="molecule type" value="Genomic_DNA"/>
</dbReference>
<evidence type="ECO:0000256" key="1">
    <source>
        <dbReference type="SAM" id="SignalP"/>
    </source>
</evidence>
<protein>
    <submittedName>
        <fullName evidence="2">Uncharacterized protein</fullName>
    </submittedName>
</protein>
<organism evidence="2 3">
    <name type="scientific">Arctia plantaginis</name>
    <name type="common">Wood tiger moth</name>
    <name type="synonym">Phalaena plantaginis</name>
    <dbReference type="NCBI Taxonomy" id="874455"/>
    <lineage>
        <taxon>Eukaryota</taxon>
        <taxon>Metazoa</taxon>
        <taxon>Ecdysozoa</taxon>
        <taxon>Arthropoda</taxon>
        <taxon>Hexapoda</taxon>
        <taxon>Insecta</taxon>
        <taxon>Pterygota</taxon>
        <taxon>Neoptera</taxon>
        <taxon>Endopterygota</taxon>
        <taxon>Lepidoptera</taxon>
        <taxon>Glossata</taxon>
        <taxon>Ditrysia</taxon>
        <taxon>Noctuoidea</taxon>
        <taxon>Erebidae</taxon>
        <taxon>Arctiinae</taxon>
        <taxon>Arctia</taxon>
    </lineage>
</organism>
<dbReference type="Proteomes" id="UP000494106">
    <property type="component" value="Unassembled WGS sequence"/>
</dbReference>
<dbReference type="OrthoDB" id="6266590at2759"/>
<evidence type="ECO:0000313" key="2">
    <source>
        <dbReference type="EMBL" id="CAB3261789.1"/>
    </source>
</evidence>
<accession>A0A8S1BSG1</accession>
<gene>
    <name evidence="2" type="ORF">APLA_LOCUS18167</name>
</gene>
<name>A0A8S1BSG1_ARCPL</name>
<keyword evidence="3" id="KW-1185">Reference proteome</keyword>